<proteinExistence type="predicted"/>
<reference evidence="2" key="2">
    <citation type="submission" date="2020-07" db="EMBL/GenBank/DDBJ databases">
        <authorList>
            <person name="Vera ALvarez R."/>
            <person name="Arias-Moreno D.M."/>
            <person name="Jimenez-Jacinto V."/>
            <person name="Jimenez-Bremont J.F."/>
            <person name="Swaminathan K."/>
            <person name="Moose S.P."/>
            <person name="Guerrero-Gonzalez M.L."/>
            <person name="Marino-Ramirez L."/>
            <person name="Landsman D."/>
            <person name="Rodriguez-Kessler M."/>
            <person name="Delgado-Sanchez P."/>
        </authorList>
    </citation>
    <scope>NUCLEOTIDE SEQUENCE</scope>
    <source>
        <tissue evidence="2">Cladode</tissue>
    </source>
</reference>
<accession>A0A7C8YEU8</accession>
<reference evidence="2" key="1">
    <citation type="journal article" date="2013" name="J. Plant Res.">
        <title>Effect of fungi and light on seed germination of three Opuntia species from semiarid lands of central Mexico.</title>
        <authorList>
            <person name="Delgado-Sanchez P."/>
            <person name="Jimenez-Bremont J.F."/>
            <person name="Guerrero-Gonzalez Mde L."/>
            <person name="Flores J."/>
        </authorList>
    </citation>
    <scope>NUCLEOTIDE SEQUENCE</scope>
    <source>
        <tissue evidence="2">Cladode</tissue>
    </source>
</reference>
<feature type="region of interest" description="Disordered" evidence="1">
    <location>
        <begin position="1"/>
        <end position="49"/>
    </location>
</feature>
<evidence type="ECO:0000313" key="2">
    <source>
        <dbReference type="EMBL" id="MBA4616293.1"/>
    </source>
</evidence>
<feature type="region of interest" description="Disordered" evidence="1">
    <location>
        <begin position="88"/>
        <end position="118"/>
    </location>
</feature>
<sequence length="118" mass="13063">MAAVLNNHTNAGRGDHCQRRGEEPDDGRTVARWGEEFRSTTQIGQQRVPGGEACGWPLWGQRPVLCNRATCSRRGRCRGRLLGRGQREGVARRGQRRGGTVRWRGGEGGSIVVPTMRL</sequence>
<evidence type="ECO:0000256" key="1">
    <source>
        <dbReference type="SAM" id="MobiDB-lite"/>
    </source>
</evidence>
<protein>
    <submittedName>
        <fullName evidence="2">Uncharacterized protein</fullName>
    </submittedName>
</protein>
<feature type="compositionally biased region" description="Polar residues" evidence="1">
    <location>
        <begin position="1"/>
        <end position="10"/>
    </location>
</feature>
<feature type="compositionally biased region" description="Basic and acidic residues" evidence="1">
    <location>
        <begin position="13"/>
        <end position="38"/>
    </location>
</feature>
<dbReference type="AlphaFoldDB" id="A0A7C8YEU8"/>
<dbReference type="EMBL" id="GISG01010882">
    <property type="protein sequence ID" value="MBA4616293.1"/>
    <property type="molecule type" value="Transcribed_RNA"/>
</dbReference>
<dbReference type="EMBL" id="GISG01010885">
    <property type="protein sequence ID" value="MBA4616295.1"/>
    <property type="molecule type" value="Transcribed_RNA"/>
</dbReference>
<organism evidence="2">
    <name type="scientific">Opuntia streptacantha</name>
    <name type="common">Prickly pear cactus</name>
    <name type="synonym">Opuntia cardona</name>
    <dbReference type="NCBI Taxonomy" id="393608"/>
    <lineage>
        <taxon>Eukaryota</taxon>
        <taxon>Viridiplantae</taxon>
        <taxon>Streptophyta</taxon>
        <taxon>Embryophyta</taxon>
        <taxon>Tracheophyta</taxon>
        <taxon>Spermatophyta</taxon>
        <taxon>Magnoliopsida</taxon>
        <taxon>eudicotyledons</taxon>
        <taxon>Gunneridae</taxon>
        <taxon>Pentapetalae</taxon>
        <taxon>Caryophyllales</taxon>
        <taxon>Cactineae</taxon>
        <taxon>Cactaceae</taxon>
        <taxon>Opuntioideae</taxon>
        <taxon>Opuntia</taxon>
    </lineage>
</organism>
<name>A0A7C8YEU8_OPUST</name>